<feature type="compositionally biased region" description="Polar residues" evidence="1">
    <location>
        <begin position="244"/>
        <end position="260"/>
    </location>
</feature>
<dbReference type="CDD" id="cd12087">
    <property type="entry name" value="TM_EGFR-like"/>
    <property type="match status" value="1"/>
</dbReference>
<feature type="compositionally biased region" description="Low complexity" evidence="1">
    <location>
        <begin position="92"/>
        <end position="105"/>
    </location>
</feature>
<feature type="region of interest" description="Disordered" evidence="1">
    <location>
        <begin position="244"/>
        <end position="266"/>
    </location>
</feature>
<dbReference type="Proteomes" id="UP000054217">
    <property type="component" value="Unassembled WGS sequence"/>
</dbReference>
<sequence length="266" mass="27608">MPLPSVTGTWVIFRANREYSHVSHLDRLRVLTTSARHTLNTLQTSSTSPGDVSSTDTSSTRSPTYWDAPWPSFPTSAIATPPSGTAFTSQVSTSPGNNSSTPTMSLSQSCSDDVSTVASSGPSRSPSQANASVNQSGHTVLVGLIVALALVSGLLVALIVCLILLYRRRVRHLRASRPLIHSVPSVKEAALSLPGVAGGSKRMASPSVPLSMAIDAGDSGNDSTSASAEGPYLQDTNRCESACSLDSQSDTLPGRTSPSSKIGLAL</sequence>
<proteinExistence type="predicted"/>
<organism evidence="3 4">
    <name type="scientific">Pisolithus tinctorius Marx 270</name>
    <dbReference type="NCBI Taxonomy" id="870435"/>
    <lineage>
        <taxon>Eukaryota</taxon>
        <taxon>Fungi</taxon>
        <taxon>Dikarya</taxon>
        <taxon>Basidiomycota</taxon>
        <taxon>Agaricomycotina</taxon>
        <taxon>Agaricomycetes</taxon>
        <taxon>Agaricomycetidae</taxon>
        <taxon>Boletales</taxon>
        <taxon>Sclerodermatineae</taxon>
        <taxon>Pisolithaceae</taxon>
        <taxon>Pisolithus</taxon>
    </lineage>
</organism>
<evidence type="ECO:0000313" key="3">
    <source>
        <dbReference type="EMBL" id="KIO01351.1"/>
    </source>
</evidence>
<feature type="region of interest" description="Disordered" evidence="1">
    <location>
        <begin position="83"/>
        <end position="131"/>
    </location>
</feature>
<evidence type="ECO:0000313" key="4">
    <source>
        <dbReference type="Proteomes" id="UP000054217"/>
    </source>
</evidence>
<dbReference type="OrthoDB" id="10475906at2759"/>
<protein>
    <recommendedName>
        <fullName evidence="5">Mid2 domain-containing protein</fullName>
    </recommendedName>
</protein>
<evidence type="ECO:0000256" key="2">
    <source>
        <dbReference type="SAM" id="Phobius"/>
    </source>
</evidence>
<evidence type="ECO:0000256" key="1">
    <source>
        <dbReference type="SAM" id="MobiDB-lite"/>
    </source>
</evidence>
<accession>A0A0C3P1I7</accession>
<gene>
    <name evidence="3" type="ORF">M404DRAFT_730367</name>
</gene>
<keyword evidence="2" id="KW-0472">Membrane</keyword>
<reference evidence="4" key="2">
    <citation type="submission" date="2015-01" db="EMBL/GenBank/DDBJ databases">
        <title>Evolutionary Origins and Diversification of the Mycorrhizal Mutualists.</title>
        <authorList>
            <consortium name="DOE Joint Genome Institute"/>
            <consortium name="Mycorrhizal Genomics Consortium"/>
            <person name="Kohler A."/>
            <person name="Kuo A."/>
            <person name="Nagy L.G."/>
            <person name="Floudas D."/>
            <person name="Copeland A."/>
            <person name="Barry K.W."/>
            <person name="Cichocki N."/>
            <person name="Veneault-Fourrey C."/>
            <person name="LaButti K."/>
            <person name="Lindquist E.A."/>
            <person name="Lipzen A."/>
            <person name="Lundell T."/>
            <person name="Morin E."/>
            <person name="Murat C."/>
            <person name="Riley R."/>
            <person name="Ohm R."/>
            <person name="Sun H."/>
            <person name="Tunlid A."/>
            <person name="Henrissat B."/>
            <person name="Grigoriev I.V."/>
            <person name="Hibbett D.S."/>
            <person name="Martin F."/>
        </authorList>
    </citation>
    <scope>NUCLEOTIDE SEQUENCE [LARGE SCALE GENOMIC DNA]</scope>
    <source>
        <strain evidence="4">Marx 270</strain>
    </source>
</reference>
<name>A0A0C3P1I7_PISTI</name>
<dbReference type="AlphaFoldDB" id="A0A0C3P1I7"/>
<keyword evidence="2" id="KW-0812">Transmembrane</keyword>
<keyword evidence="4" id="KW-1185">Reference proteome</keyword>
<feature type="compositionally biased region" description="Low complexity" evidence="1">
    <location>
        <begin position="44"/>
        <end position="64"/>
    </location>
</feature>
<feature type="transmembrane region" description="Helical" evidence="2">
    <location>
        <begin position="140"/>
        <end position="166"/>
    </location>
</feature>
<reference evidence="3 4" key="1">
    <citation type="submission" date="2014-04" db="EMBL/GenBank/DDBJ databases">
        <authorList>
            <consortium name="DOE Joint Genome Institute"/>
            <person name="Kuo A."/>
            <person name="Kohler A."/>
            <person name="Costa M.D."/>
            <person name="Nagy L.G."/>
            <person name="Floudas D."/>
            <person name="Copeland A."/>
            <person name="Barry K.W."/>
            <person name="Cichocki N."/>
            <person name="Veneault-Fourrey C."/>
            <person name="LaButti K."/>
            <person name="Lindquist E.A."/>
            <person name="Lipzen A."/>
            <person name="Lundell T."/>
            <person name="Morin E."/>
            <person name="Murat C."/>
            <person name="Sun H."/>
            <person name="Tunlid A."/>
            <person name="Henrissat B."/>
            <person name="Grigoriev I.V."/>
            <person name="Hibbett D.S."/>
            <person name="Martin F."/>
            <person name="Nordberg H.P."/>
            <person name="Cantor M.N."/>
            <person name="Hua S.X."/>
        </authorList>
    </citation>
    <scope>NUCLEOTIDE SEQUENCE [LARGE SCALE GENOMIC DNA]</scope>
    <source>
        <strain evidence="3 4">Marx 270</strain>
    </source>
</reference>
<dbReference type="HOGENOM" id="CLU_1046301_0_0_1"/>
<evidence type="ECO:0008006" key="5">
    <source>
        <dbReference type="Google" id="ProtNLM"/>
    </source>
</evidence>
<feature type="compositionally biased region" description="Polar residues" evidence="1">
    <location>
        <begin position="106"/>
        <end position="131"/>
    </location>
</feature>
<keyword evidence="2" id="KW-1133">Transmembrane helix</keyword>
<feature type="region of interest" description="Disordered" evidence="1">
    <location>
        <begin position="40"/>
        <end position="67"/>
    </location>
</feature>
<dbReference type="InParanoid" id="A0A0C3P1I7"/>
<dbReference type="EMBL" id="KN831988">
    <property type="protein sequence ID" value="KIO01351.1"/>
    <property type="molecule type" value="Genomic_DNA"/>
</dbReference>